<dbReference type="PaxDb" id="55529-EKX31086"/>
<name>L1I4B7_GUITC</name>
<dbReference type="Gene3D" id="3.90.550.10">
    <property type="entry name" value="Spore Coat Polysaccharide Biosynthesis Protein SpsA, Chain A"/>
    <property type="match status" value="1"/>
</dbReference>
<reference evidence="6" key="3">
    <citation type="submission" date="2015-06" db="UniProtKB">
        <authorList>
            <consortium name="EnsemblProtists"/>
        </authorList>
    </citation>
    <scope>IDENTIFICATION</scope>
</reference>
<dbReference type="CDD" id="cd00761">
    <property type="entry name" value="Glyco_tranf_GTA_type"/>
    <property type="match status" value="1"/>
</dbReference>
<dbReference type="InterPro" id="IPR050834">
    <property type="entry name" value="Glycosyltransf_2"/>
</dbReference>
<reference evidence="7" key="2">
    <citation type="submission" date="2012-11" db="EMBL/GenBank/DDBJ databases">
        <authorList>
            <person name="Kuo A."/>
            <person name="Curtis B.A."/>
            <person name="Tanifuji G."/>
            <person name="Burki F."/>
            <person name="Gruber A."/>
            <person name="Irimia M."/>
            <person name="Maruyama S."/>
            <person name="Arias M.C."/>
            <person name="Ball S.G."/>
            <person name="Gile G.H."/>
            <person name="Hirakawa Y."/>
            <person name="Hopkins J.F."/>
            <person name="Rensing S.A."/>
            <person name="Schmutz J."/>
            <person name="Symeonidi A."/>
            <person name="Elias M."/>
            <person name="Eveleigh R.J."/>
            <person name="Herman E.K."/>
            <person name="Klute M.J."/>
            <person name="Nakayama T."/>
            <person name="Obornik M."/>
            <person name="Reyes-Prieto A."/>
            <person name="Armbrust E.V."/>
            <person name="Aves S.J."/>
            <person name="Beiko R.G."/>
            <person name="Coutinho P."/>
            <person name="Dacks J.B."/>
            <person name="Durnford D.G."/>
            <person name="Fast N.M."/>
            <person name="Green B.R."/>
            <person name="Grisdale C."/>
            <person name="Hempe F."/>
            <person name="Henrissat B."/>
            <person name="Hoppner M.P."/>
            <person name="Ishida K.-I."/>
            <person name="Kim E."/>
            <person name="Koreny L."/>
            <person name="Kroth P.G."/>
            <person name="Liu Y."/>
            <person name="Malik S.-B."/>
            <person name="Maier U.G."/>
            <person name="McRose D."/>
            <person name="Mock T."/>
            <person name="Neilson J.A."/>
            <person name="Onodera N.T."/>
            <person name="Poole A.M."/>
            <person name="Pritham E.J."/>
            <person name="Richards T.A."/>
            <person name="Rocap G."/>
            <person name="Roy S.W."/>
            <person name="Sarai C."/>
            <person name="Schaack S."/>
            <person name="Shirato S."/>
            <person name="Slamovits C.H."/>
            <person name="Spencer D.F."/>
            <person name="Suzuki S."/>
            <person name="Worden A.Z."/>
            <person name="Zauner S."/>
            <person name="Barry K."/>
            <person name="Bell C."/>
            <person name="Bharti A.K."/>
            <person name="Crow J.A."/>
            <person name="Grimwood J."/>
            <person name="Kramer R."/>
            <person name="Lindquist E."/>
            <person name="Lucas S."/>
            <person name="Salamov A."/>
            <person name="McFadden G.I."/>
            <person name="Lane C.E."/>
            <person name="Keeling P.J."/>
            <person name="Gray M.W."/>
            <person name="Grigoriev I.V."/>
            <person name="Archibald J.M."/>
        </authorList>
    </citation>
    <scope>NUCLEOTIDE SEQUENCE</scope>
    <source>
        <strain evidence="7">CCMP2712</strain>
    </source>
</reference>
<protein>
    <submittedName>
        <fullName evidence="5 6">Uncharacterized protein</fullName>
    </submittedName>
</protein>
<evidence type="ECO:0000259" key="3">
    <source>
        <dbReference type="Pfam" id="PF00535"/>
    </source>
</evidence>
<dbReference type="AlphaFoldDB" id="L1I4B7"/>
<dbReference type="InterPro" id="IPR001173">
    <property type="entry name" value="Glyco_trans_2-like"/>
</dbReference>
<evidence type="ECO:0000256" key="1">
    <source>
        <dbReference type="ARBA" id="ARBA00006721"/>
    </source>
</evidence>
<dbReference type="KEGG" id="gtt:GUITHDRAFT_122707"/>
<dbReference type="HOGENOM" id="CLU_324028_0_0_1"/>
<sequence length="892" mass="102342">MEMVKVLRILLALFLVLVSMRTMLVDIPSTSISKDALPTSQRFFFRSRAGQLLDSIRRLTSDSAPSDISREVLAFDSTYPSYPLPSDPQESACLLAPDASALMRECGRFSSLRGCVMDIAAAMRTRLGNVTVIVVTFTSFSAGDSKLLSQHGILVPSNSSQHTISSSPAVLLHVCSRAGKVVHCLGRGAEGREDVGGAESYERFAKERRAVAVGSLALQDKCTEETRRWAETNDTYVDSLANILHVTGEKMCALVRCRPDGPTSLLPVKRKGRRRRKVVVINLPRRADKRALMRYKLEKYGIKAYEFFDAVECRQHAACQTFYHSLLKVLKPRIPGPNFPSWGAVGLLWTQSSLFEKLVTEDFDELLLFEDDIYMLDHAHKLLELSSQHNFYEDAPMVFLGANQLHWSKRQLEEIRKRRRPSSSSSSCYFTSTMEWDSSLRRFVPYENVTEYDHTYYTYGTYAMLVRRPMLEFLLRWTRWTLAHPSNIIPSDALLNWLFVCQGLRIPVVFPNLVLPEVRDSDNMGPLDLLKFAAPRRLNYSAVKDLHVFENFARVAGRMMRARYTAIWDEREVHHSVLVKDKEQAELVLNFTSYFVIIITGYNFQDEIEKALSSVCSQNFPFLRLIYFDDGSTDRTLNVTRTYLRKHPACGFKATILISPQRRGQSFARQAAVRHVLDHEVVVFVDGDDWLMDNSSILYLNEVFHTPELWPRSARTNQLLPPLMTYGNVVQFRYGKLMSRTMTTEVFPEKVKLASSYRSHKWISHHPRVALGWLAKSVPDTAVMDWSCRWLTRCSDMAQSFFMLEHADGRMVRANRTLYVYNFDNSRKSPDSYFLTWKNKTFKKEYEQVEAWVRGKYKPASGKSILDHVARPDACDLSEARSHHSMVRRVPV</sequence>
<evidence type="ECO:0000313" key="5">
    <source>
        <dbReference type="EMBL" id="EKX31086.1"/>
    </source>
</evidence>
<dbReference type="GeneID" id="17287807"/>
<organism evidence="5">
    <name type="scientific">Guillardia theta (strain CCMP2712)</name>
    <name type="common">Cryptophyte</name>
    <dbReference type="NCBI Taxonomy" id="905079"/>
    <lineage>
        <taxon>Eukaryota</taxon>
        <taxon>Cryptophyceae</taxon>
        <taxon>Pyrenomonadales</taxon>
        <taxon>Geminigeraceae</taxon>
        <taxon>Guillardia</taxon>
    </lineage>
</organism>
<dbReference type="PANTHER" id="PTHR43685">
    <property type="entry name" value="GLYCOSYLTRANSFERASE"/>
    <property type="match status" value="1"/>
</dbReference>
<keyword evidence="7" id="KW-1185">Reference proteome</keyword>
<comment type="similarity">
    <text evidence="1">Belongs to the glycosyltransferase 25 family.</text>
</comment>
<dbReference type="RefSeq" id="XP_005818066.1">
    <property type="nucleotide sequence ID" value="XM_005818009.1"/>
</dbReference>
<feature type="domain" description="Glycosyl transferase family 25" evidence="4">
    <location>
        <begin position="277"/>
        <end position="416"/>
    </location>
</feature>
<dbReference type="InterPro" id="IPR002654">
    <property type="entry name" value="Glyco_trans_25"/>
</dbReference>
<reference evidence="5 7" key="1">
    <citation type="journal article" date="2012" name="Nature">
        <title>Algal genomes reveal evolutionary mosaicism and the fate of nucleomorphs.</title>
        <authorList>
            <consortium name="DOE Joint Genome Institute"/>
            <person name="Curtis B.A."/>
            <person name="Tanifuji G."/>
            <person name="Burki F."/>
            <person name="Gruber A."/>
            <person name="Irimia M."/>
            <person name="Maruyama S."/>
            <person name="Arias M.C."/>
            <person name="Ball S.G."/>
            <person name="Gile G.H."/>
            <person name="Hirakawa Y."/>
            <person name="Hopkins J.F."/>
            <person name="Kuo A."/>
            <person name="Rensing S.A."/>
            <person name="Schmutz J."/>
            <person name="Symeonidi A."/>
            <person name="Elias M."/>
            <person name="Eveleigh R.J."/>
            <person name="Herman E.K."/>
            <person name="Klute M.J."/>
            <person name="Nakayama T."/>
            <person name="Obornik M."/>
            <person name="Reyes-Prieto A."/>
            <person name="Armbrust E.V."/>
            <person name="Aves S.J."/>
            <person name="Beiko R.G."/>
            <person name="Coutinho P."/>
            <person name="Dacks J.B."/>
            <person name="Durnford D.G."/>
            <person name="Fast N.M."/>
            <person name="Green B.R."/>
            <person name="Grisdale C.J."/>
            <person name="Hempel F."/>
            <person name="Henrissat B."/>
            <person name="Hoppner M.P."/>
            <person name="Ishida K."/>
            <person name="Kim E."/>
            <person name="Koreny L."/>
            <person name="Kroth P.G."/>
            <person name="Liu Y."/>
            <person name="Malik S.B."/>
            <person name="Maier U.G."/>
            <person name="McRose D."/>
            <person name="Mock T."/>
            <person name="Neilson J.A."/>
            <person name="Onodera N.T."/>
            <person name="Poole A.M."/>
            <person name="Pritham E.J."/>
            <person name="Richards T.A."/>
            <person name="Rocap G."/>
            <person name="Roy S.W."/>
            <person name="Sarai C."/>
            <person name="Schaack S."/>
            <person name="Shirato S."/>
            <person name="Slamovits C.H."/>
            <person name="Spencer D.F."/>
            <person name="Suzuki S."/>
            <person name="Worden A.Z."/>
            <person name="Zauner S."/>
            <person name="Barry K."/>
            <person name="Bell C."/>
            <person name="Bharti A.K."/>
            <person name="Crow J.A."/>
            <person name="Grimwood J."/>
            <person name="Kramer R."/>
            <person name="Lindquist E."/>
            <person name="Lucas S."/>
            <person name="Salamov A."/>
            <person name="McFadden G.I."/>
            <person name="Lane C.E."/>
            <person name="Keeling P.J."/>
            <person name="Gray M.W."/>
            <person name="Grigoriev I.V."/>
            <person name="Archibald J.M."/>
        </authorList>
    </citation>
    <scope>NUCLEOTIDE SEQUENCE</scope>
    <source>
        <strain evidence="5 7">CCMP2712</strain>
    </source>
</reference>
<evidence type="ECO:0000313" key="6">
    <source>
        <dbReference type="EnsemblProtists" id="EKX31086"/>
    </source>
</evidence>
<feature type="signal peptide" evidence="2">
    <location>
        <begin position="1"/>
        <end position="22"/>
    </location>
</feature>
<dbReference type="EMBL" id="JH993366">
    <property type="protein sequence ID" value="EKX31086.1"/>
    <property type="molecule type" value="Genomic_DNA"/>
</dbReference>
<evidence type="ECO:0000256" key="2">
    <source>
        <dbReference type="SAM" id="SignalP"/>
    </source>
</evidence>
<dbReference type="Pfam" id="PF01755">
    <property type="entry name" value="Glyco_transf_25"/>
    <property type="match status" value="1"/>
</dbReference>
<feature type="chain" id="PRO_5008769599" evidence="2">
    <location>
        <begin position="23"/>
        <end position="892"/>
    </location>
</feature>
<dbReference type="InterPro" id="IPR029044">
    <property type="entry name" value="Nucleotide-diphossugar_trans"/>
</dbReference>
<dbReference type="PANTHER" id="PTHR43685:SF2">
    <property type="entry name" value="GLYCOSYLTRANSFERASE 2-LIKE DOMAIN-CONTAINING PROTEIN"/>
    <property type="match status" value="1"/>
</dbReference>
<dbReference type="SUPFAM" id="SSF53448">
    <property type="entry name" value="Nucleotide-diphospho-sugar transferases"/>
    <property type="match status" value="1"/>
</dbReference>
<evidence type="ECO:0000313" key="7">
    <source>
        <dbReference type="Proteomes" id="UP000011087"/>
    </source>
</evidence>
<keyword evidence="2" id="KW-0732">Signal</keyword>
<evidence type="ECO:0000259" key="4">
    <source>
        <dbReference type="Pfam" id="PF01755"/>
    </source>
</evidence>
<dbReference type="Pfam" id="PF00535">
    <property type="entry name" value="Glycos_transf_2"/>
    <property type="match status" value="1"/>
</dbReference>
<dbReference type="Proteomes" id="UP000011087">
    <property type="component" value="Unassembled WGS sequence"/>
</dbReference>
<gene>
    <name evidence="5" type="ORF">GUITHDRAFT_122707</name>
</gene>
<dbReference type="EnsemblProtists" id="EKX31086">
    <property type="protein sequence ID" value="EKX31086"/>
    <property type="gene ID" value="GUITHDRAFT_122707"/>
</dbReference>
<proteinExistence type="inferred from homology"/>
<dbReference type="OrthoDB" id="47375at2759"/>
<feature type="domain" description="Glycosyltransferase 2-like" evidence="3">
    <location>
        <begin position="597"/>
        <end position="694"/>
    </location>
</feature>
<accession>L1I4B7</accession>